<evidence type="ECO:0008006" key="3">
    <source>
        <dbReference type="Google" id="ProtNLM"/>
    </source>
</evidence>
<dbReference type="EMBL" id="OU892282">
    <property type="protein sequence ID" value="CAG9770535.1"/>
    <property type="molecule type" value="Genomic_DNA"/>
</dbReference>
<gene>
    <name evidence="1" type="ORF">CEUTPL_LOCUS10987</name>
</gene>
<dbReference type="Gene3D" id="1.20.5.220">
    <property type="match status" value="1"/>
</dbReference>
<dbReference type="GO" id="GO:0006122">
    <property type="term" value="P:mitochondrial electron transport, ubiquinol to cytochrome c"/>
    <property type="evidence" value="ECO:0007669"/>
    <property type="project" value="InterPro"/>
</dbReference>
<dbReference type="SUPFAM" id="SSF81518">
    <property type="entry name" value="Subunit XI (6.4 kDa protein) of cytochrome bc1 complex (Ubiquinol-cytochrome c reductase)"/>
    <property type="match status" value="1"/>
</dbReference>
<dbReference type="InterPro" id="IPR029027">
    <property type="entry name" value="Single_a-helix_sf"/>
</dbReference>
<dbReference type="PANTHER" id="PTHR15420">
    <property type="entry name" value="UBIQUINOL-CYTOCHROME C REDUCTASE COMPLEX 6.4 KD PROTEIN"/>
    <property type="match status" value="1"/>
</dbReference>
<organism evidence="1 2">
    <name type="scientific">Ceutorhynchus assimilis</name>
    <name type="common">cabbage seed weevil</name>
    <dbReference type="NCBI Taxonomy" id="467358"/>
    <lineage>
        <taxon>Eukaryota</taxon>
        <taxon>Metazoa</taxon>
        <taxon>Ecdysozoa</taxon>
        <taxon>Arthropoda</taxon>
        <taxon>Hexapoda</taxon>
        <taxon>Insecta</taxon>
        <taxon>Pterygota</taxon>
        <taxon>Neoptera</taxon>
        <taxon>Endopterygota</taxon>
        <taxon>Coleoptera</taxon>
        <taxon>Polyphaga</taxon>
        <taxon>Cucujiformia</taxon>
        <taxon>Curculionidae</taxon>
        <taxon>Ceutorhynchinae</taxon>
        <taxon>Ceutorhynchus</taxon>
    </lineage>
</organism>
<dbReference type="InterPro" id="IPR015089">
    <property type="entry name" value="UQCR"/>
</dbReference>
<dbReference type="GO" id="GO:0005743">
    <property type="term" value="C:mitochondrial inner membrane"/>
    <property type="evidence" value="ECO:0007669"/>
    <property type="project" value="TreeGrafter"/>
</dbReference>
<dbReference type="OrthoDB" id="15743at2759"/>
<name>A0A9N9QQU8_9CUCU</name>
<proteinExistence type="predicted"/>
<reference evidence="1" key="1">
    <citation type="submission" date="2022-01" db="EMBL/GenBank/DDBJ databases">
        <authorList>
            <person name="King R."/>
        </authorList>
    </citation>
    <scope>NUCLEOTIDE SEQUENCE</scope>
</reference>
<dbReference type="PANTHER" id="PTHR15420:SF2">
    <property type="entry name" value="CYTOCHROME B-C1 COMPLEX SUBUNIT 10"/>
    <property type="match status" value="1"/>
</dbReference>
<sequence>MSLLRSLGKKQLELAGNWLGSAGVYGATASGLVVYFTDWRVVVDYLPFYNGKFPKEEEA</sequence>
<dbReference type="Proteomes" id="UP001152799">
    <property type="component" value="Chromosome 6"/>
</dbReference>
<evidence type="ECO:0000313" key="1">
    <source>
        <dbReference type="EMBL" id="CAG9770535.1"/>
    </source>
</evidence>
<evidence type="ECO:0000313" key="2">
    <source>
        <dbReference type="Proteomes" id="UP001152799"/>
    </source>
</evidence>
<dbReference type="Pfam" id="PF08997">
    <property type="entry name" value="UCR_6-4kD"/>
    <property type="match status" value="1"/>
</dbReference>
<dbReference type="AlphaFoldDB" id="A0A9N9QQU8"/>
<keyword evidence="2" id="KW-1185">Reference proteome</keyword>
<protein>
    <recommendedName>
        <fullName evidence="3">Cytochrome b-c1 complex subunit 10</fullName>
    </recommendedName>
</protein>
<accession>A0A9N9QQU8</accession>